<reference evidence="2" key="1">
    <citation type="submission" date="2022-07" db="EMBL/GenBank/DDBJ databases">
        <title>Genome Sequence of Leucocoprinus birnbaumii.</title>
        <authorList>
            <person name="Buettner E."/>
        </authorList>
    </citation>
    <scope>NUCLEOTIDE SEQUENCE</scope>
    <source>
        <strain evidence="2">VT141</strain>
    </source>
</reference>
<sequence>MIIATVAEVYDAAVTTTAVFDKICTDARLMPPNPFVGDISIVFMFMNIVTDGLLVWRCYAIATGLYGRKWLLAWAAPLTIYLGMIVTAVISSSNPRAAVSNGLITAQFAISLSLNVTISTSIIILLLYYKRMTTEVLGRDAAKAYLNIMTMLLESGSLIVVIDVIAIATVRGSAAGYVAFQMWVNLQPIASFLIIYQVARGVDYFNRKAEITKVLAKAAASDYDTTHVGFRDEQRGSDLSLDTLV</sequence>
<evidence type="ECO:0000313" key="2">
    <source>
        <dbReference type="EMBL" id="KAJ3568192.1"/>
    </source>
</evidence>
<evidence type="ECO:0008006" key="4">
    <source>
        <dbReference type="Google" id="ProtNLM"/>
    </source>
</evidence>
<dbReference type="AlphaFoldDB" id="A0AAD5YQI9"/>
<feature type="transmembrane region" description="Helical" evidence="1">
    <location>
        <begin position="39"/>
        <end position="59"/>
    </location>
</feature>
<dbReference type="EMBL" id="JANIEX010000361">
    <property type="protein sequence ID" value="KAJ3568192.1"/>
    <property type="molecule type" value="Genomic_DNA"/>
</dbReference>
<name>A0AAD5YQI9_9AGAR</name>
<keyword evidence="1" id="KW-1133">Transmembrane helix</keyword>
<keyword evidence="3" id="KW-1185">Reference proteome</keyword>
<protein>
    <recommendedName>
        <fullName evidence="4">Transmembrane protein</fullName>
    </recommendedName>
</protein>
<comment type="caution">
    <text evidence="2">The sequence shown here is derived from an EMBL/GenBank/DDBJ whole genome shotgun (WGS) entry which is preliminary data.</text>
</comment>
<feature type="transmembrane region" description="Helical" evidence="1">
    <location>
        <begin position="71"/>
        <end position="91"/>
    </location>
</feature>
<keyword evidence="1" id="KW-0472">Membrane</keyword>
<feature type="transmembrane region" description="Helical" evidence="1">
    <location>
        <begin position="174"/>
        <end position="199"/>
    </location>
</feature>
<proteinExistence type="predicted"/>
<organism evidence="2 3">
    <name type="scientific">Leucocoprinus birnbaumii</name>
    <dbReference type="NCBI Taxonomy" id="56174"/>
    <lineage>
        <taxon>Eukaryota</taxon>
        <taxon>Fungi</taxon>
        <taxon>Dikarya</taxon>
        <taxon>Basidiomycota</taxon>
        <taxon>Agaricomycotina</taxon>
        <taxon>Agaricomycetes</taxon>
        <taxon>Agaricomycetidae</taxon>
        <taxon>Agaricales</taxon>
        <taxon>Agaricineae</taxon>
        <taxon>Agaricaceae</taxon>
        <taxon>Leucocoprinus</taxon>
    </lineage>
</organism>
<evidence type="ECO:0000256" key="1">
    <source>
        <dbReference type="SAM" id="Phobius"/>
    </source>
</evidence>
<evidence type="ECO:0000313" key="3">
    <source>
        <dbReference type="Proteomes" id="UP001213000"/>
    </source>
</evidence>
<gene>
    <name evidence="2" type="ORF">NP233_g5873</name>
</gene>
<feature type="transmembrane region" description="Helical" evidence="1">
    <location>
        <begin position="148"/>
        <end position="168"/>
    </location>
</feature>
<feature type="transmembrane region" description="Helical" evidence="1">
    <location>
        <begin position="103"/>
        <end position="128"/>
    </location>
</feature>
<dbReference type="Proteomes" id="UP001213000">
    <property type="component" value="Unassembled WGS sequence"/>
</dbReference>
<accession>A0AAD5YQI9</accession>
<keyword evidence="1" id="KW-0812">Transmembrane</keyword>